<comment type="caution">
    <text evidence="7">The sequence shown here is derived from an EMBL/GenBank/DDBJ whole genome shotgun (WGS) entry which is preliminary data.</text>
</comment>
<name>A0A1G2HJ51_9BACT</name>
<dbReference type="PRINTS" id="PR00368">
    <property type="entry name" value="FADPNR"/>
</dbReference>
<evidence type="ECO:0000313" key="8">
    <source>
        <dbReference type="Proteomes" id="UP000176770"/>
    </source>
</evidence>
<reference evidence="7 8" key="1">
    <citation type="journal article" date="2016" name="Nat. Commun.">
        <title>Thousands of microbial genomes shed light on interconnected biogeochemical processes in an aquifer system.</title>
        <authorList>
            <person name="Anantharaman K."/>
            <person name="Brown C.T."/>
            <person name="Hug L.A."/>
            <person name="Sharon I."/>
            <person name="Castelle C.J."/>
            <person name="Probst A.J."/>
            <person name="Thomas B.C."/>
            <person name="Singh A."/>
            <person name="Wilkins M.J."/>
            <person name="Karaoz U."/>
            <person name="Brodie E.L."/>
            <person name="Williams K.H."/>
            <person name="Hubbard S.S."/>
            <person name="Banfield J.F."/>
        </authorList>
    </citation>
    <scope>NUCLEOTIDE SEQUENCE [LARGE SCALE GENOMIC DNA]</scope>
</reference>
<proteinExistence type="predicted"/>
<dbReference type="Pfam" id="PF07992">
    <property type="entry name" value="Pyr_redox_2"/>
    <property type="match status" value="1"/>
</dbReference>
<dbReference type="SUPFAM" id="SSF51905">
    <property type="entry name" value="FAD/NAD(P)-binding domain"/>
    <property type="match status" value="2"/>
</dbReference>
<dbReference type="Gene3D" id="3.50.50.60">
    <property type="entry name" value="FAD/NAD(P)-binding domain"/>
    <property type="match status" value="2"/>
</dbReference>
<dbReference type="AlphaFoldDB" id="A0A1G2HJ51"/>
<evidence type="ECO:0000256" key="4">
    <source>
        <dbReference type="ARBA" id="ARBA00023157"/>
    </source>
</evidence>
<protein>
    <recommendedName>
        <fullName evidence="6">FAD/NAD(P)-binding domain-containing protein</fullName>
    </recommendedName>
</protein>
<keyword evidence="2" id="KW-0274">FAD</keyword>
<evidence type="ECO:0000259" key="6">
    <source>
        <dbReference type="Pfam" id="PF07992"/>
    </source>
</evidence>
<dbReference type="PROSITE" id="PS00573">
    <property type="entry name" value="PYRIDINE_REDOX_2"/>
    <property type="match status" value="1"/>
</dbReference>
<dbReference type="InterPro" id="IPR023753">
    <property type="entry name" value="FAD/NAD-binding_dom"/>
</dbReference>
<dbReference type="PANTHER" id="PTHR48105">
    <property type="entry name" value="THIOREDOXIN REDUCTASE 1-RELATED-RELATED"/>
    <property type="match status" value="1"/>
</dbReference>
<feature type="domain" description="FAD/NAD(P)-binding" evidence="6">
    <location>
        <begin position="2"/>
        <end position="286"/>
    </location>
</feature>
<dbReference type="PRINTS" id="PR00469">
    <property type="entry name" value="PNDRDTASEII"/>
</dbReference>
<evidence type="ECO:0000256" key="1">
    <source>
        <dbReference type="ARBA" id="ARBA00022630"/>
    </source>
</evidence>
<organism evidence="7 8">
    <name type="scientific">Candidatus Spechtbacteria bacterium RIFCSPLOWO2_12_FULL_38_22</name>
    <dbReference type="NCBI Taxonomy" id="1802165"/>
    <lineage>
        <taxon>Bacteria</taxon>
        <taxon>Candidatus Spechtiibacteriota</taxon>
    </lineage>
</organism>
<gene>
    <name evidence="7" type="ORF">A3F94_00675</name>
</gene>
<dbReference type="EMBL" id="MHOK01000013">
    <property type="protein sequence ID" value="OGZ61908.1"/>
    <property type="molecule type" value="Genomic_DNA"/>
</dbReference>
<keyword evidence="5" id="KW-0676">Redox-active center</keyword>
<dbReference type="InterPro" id="IPR050097">
    <property type="entry name" value="Ferredoxin-NADP_redctase_2"/>
</dbReference>
<keyword evidence="1" id="KW-0285">Flavoprotein</keyword>
<keyword evidence="3" id="KW-0560">Oxidoreductase</keyword>
<dbReference type="InterPro" id="IPR008255">
    <property type="entry name" value="Pyr_nucl-diS_OxRdtase_2_AS"/>
</dbReference>
<evidence type="ECO:0000256" key="5">
    <source>
        <dbReference type="ARBA" id="ARBA00023284"/>
    </source>
</evidence>
<evidence type="ECO:0000256" key="3">
    <source>
        <dbReference type="ARBA" id="ARBA00023002"/>
    </source>
</evidence>
<dbReference type="InterPro" id="IPR036188">
    <property type="entry name" value="FAD/NAD-bd_sf"/>
</dbReference>
<accession>A0A1G2HJ51</accession>
<sequence length="307" mass="33755">MYDLVIIGGGPAGTAAGVYAARKKVRSVLITEEWGGQSAVSSDVQNWIGTVSLMGNEIAKNLKEHVEAYKKDILDIVESEIVIKVLKKGDIFEVETGGGKKFETRSVLVASGSHRKKLLVEGAQRLDNKGVMYCASCDAPLFNGQRVVVVGGGNAGFEAAEQLLGYASKVTLFQRSAKFKADAVTVDRVLKNPKMEAWVDTEINEIKGDKFVESIIYTREGKEYEMEVGGIFVEIGSLPNSDMVKELVELNNFNEIKVDFKNQRTSLDGIWAAGDVTDVRFKQNNISMGDGVKALEDIYMWLQEKKV</sequence>
<keyword evidence="4" id="KW-1015">Disulfide bond</keyword>
<evidence type="ECO:0000256" key="2">
    <source>
        <dbReference type="ARBA" id="ARBA00022827"/>
    </source>
</evidence>
<dbReference type="GO" id="GO:0016668">
    <property type="term" value="F:oxidoreductase activity, acting on a sulfur group of donors, NAD(P) as acceptor"/>
    <property type="evidence" value="ECO:0007669"/>
    <property type="project" value="UniProtKB-ARBA"/>
</dbReference>
<dbReference type="Proteomes" id="UP000176770">
    <property type="component" value="Unassembled WGS sequence"/>
</dbReference>
<evidence type="ECO:0000313" key="7">
    <source>
        <dbReference type="EMBL" id="OGZ61908.1"/>
    </source>
</evidence>
<dbReference type="STRING" id="1802165.A3F94_00675"/>